<dbReference type="PANTHER" id="PTHR14379">
    <property type="entry name" value="LIMKAIN B LKAP"/>
    <property type="match status" value="1"/>
</dbReference>
<feature type="domain" description="DUF7625" evidence="3">
    <location>
        <begin position="380"/>
        <end position="469"/>
    </location>
</feature>
<comment type="caution">
    <text evidence="4">The sequence shown here is derived from an EMBL/GenBank/DDBJ whole genome shotgun (WGS) entry which is preliminary data.</text>
</comment>
<gene>
    <name evidence="4" type="ORF">Ahy_B06g080779</name>
</gene>
<dbReference type="PANTHER" id="PTHR14379:SF90">
    <property type="entry name" value="EMB|CAB71880.1-RELATED"/>
    <property type="match status" value="1"/>
</dbReference>
<dbReference type="InterPro" id="IPR056042">
    <property type="entry name" value="DUF7625"/>
</dbReference>
<name>A0A444YJ61_ARAHY</name>
<dbReference type="InterPro" id="IPR024768">
    <property type="entry name" value="Marf1"/>
</dbReference>
<proteinExistence type="predicted"/>
<dbReference type="InterPro" id="IPR021139">
    <property type="entry name" value="NYN"/>
</dbReference>
<dbReference type="GO" id="GO:0004540">
    <property type="term" value="F:RNA nuclease activity"/>
    <property type="evidence" value="ECO:0007669"/>
    <property type="project" value="InterPro"/>
</dbReference>
<feature type="compositionally biased region" description="Basic and acidic residues" evidence="1">
    <location>
        <begin position="304"/>
        <end position="315"/>
    </location>
</feature>
<evidence type="ECO:0000256" key="1">
    <source>
        <dbReference type="SAM" id="MobiDB-lite"/>
    </source>
</evidence>
<dbReference type="SMR" id="A0A444YJ61"/>
<feature type="compositionally biased region" description="Polar residues" evidence="1">
    <location>
        <begin position="294"/>
        <end position="303"/>
    </location>
</feature>
<keyword evidence="5" id="KW-1185">Reference proteome</keyword>
<feature type="region of interest" description="Disordered" evidence="1">
    <location>
        <begin position="183"/>
        <end position="240"/>
    </location>
</feature>
<dbReference type="EMBL" id="SDMP01000016">
    <property type="protein sequence ID" value="RYR01917.1"/>
    <property type="molecule type" value="Genomic_DNA"/>
</dbReference>
<organism evidence="4 5">
    <name type="scientific">Arachis hypogaea</name>
    <name type="common">Peanut</name>
    <dbReference type="NCBI Taxonomy" id="3818"/>
    <lineage>
        <taxon>Eukaryota</taxon>
        <taxon>Viridiplantae</taxon>
        <taxon>Streptophyta</taxon>
        <taxon>Embryophyta</taxon>
        <taxon>Tracheophyta</taxon>
        <taxon>Spermatophyta</taxon>
        <taxon>Magnoliopsida</taxon>
        <taxon>eudicotyledons</taxon>
        <taxon>Gunneridae</taxon>
        <taxon>Pentapetalae</taxon>
        <taxon>rosids</taxon>
        <taxon>fabids</taxon>
        <taxon>Fabales</taxon>
        <taxon>Fabaceae</taxon>
        <taxon>Papilionoideae</taxon>
        <taxon>50 kb inversion clade</taxon>
        <taxon>dalbergioids sensu lato</taxon>
        <taxon>Dalbergieae</taxon>
        <taxon>Pterocarpus clade</taxon>
        <taxon>Arachis</taxon>
    </lineage>
</organism>
<feature type="domain" description="NYN" evidence="2">
    <location>
        <begin position="34"/>
        <end position="169"/>
    </location>
</feature>
<dbReference type="Pfam" id="PF01936">
    <property type="entry name" value="NYN"/>
    <property type="match status" value="1"/>
</dbReference>
<reference evidence="4 5" key="1">
    <citation type="submission" date="2019-01" db="EMBL/GenBank/DDBJ databases">
        <title>Sequencing of cultivated peanut Arachis hypogaea provides insights into genome evolution and oil improvement.</title>
        <authorList>
            <person name="Chen X."/>
        </authorList>
    </citation>
    <scope>NUCLEOTIDE SEQUENCE [LARGE SCALE GENOMIC DNA]</scope>
    <source>
        <strain evidence="5">cv. Fuhuasheng</strain>
        <tissue evidence="4">Leaves</tissue>
    </source>
</reference>
<dbReference type="GO" id="GO:0010468">
    <property type="term" value="P:regulation of gene expression"/>
    <property type="evidence" value="ECO:0007669"/>
    <property type="project" value="InterPro"/>
</dbReference>
<feature type="compositionally biased region" description="Low complexity" evidence="1">
    <location>
        <begin position="183"/>
        <end position="202"/>
    </location>
</feature>
<feature type="compositionally biased region" description="Polar residues" evidence="1">
    <location>
        <begin position="203"/>
        <end position="213"/>
    </location>
</feature>
<accession>A0A444YJ61</accession>
<dbReference type="OrthoDB" id="549353at2759"/>
<evidence type="ECO:0000313" key="4">
    <source>
        <dbReference type="EMBL" id="RYR01917.1"/>
    </source>
</evidence>
<feature type="region of interest" description="Disordered" evidence="1">
    <location>
        <begin position="273"/>
        <end position="341"/>
    </location>
</feature>
<dbReference type="Proteomes" id="UP000289738">
    <property type="component" value="Chromosome B06"/>
</dbReference>
<dbReference type="Gramene" id="arahy.Tifrunner.gnm2.ann2.Ah16g102200.1">
    <property type="protein sequence ID" value="arahy.Tifrunner.gnm2.ann2.Ah16g102200.1-CDS"/>
    <property type="gene ID" value="arahy.Tifrunner.gnm2.ann2.Ah16g102200"/>
</dbReference>
<dbReference type="AlphaFoldDB" id="A0A444YJ61"/>
<evidence type="ECO:0000313" key="5">
    <source>
        <dbReference type="Proteomes" id="UP000289738"/>
    </source>
</evidence>
<evidence type="ECO:0000259" key="3">
    <source>
        <dbReference type="Pfam" id="PF24620"/>
    </source>
</evidence>
<protein>
    <submittedName>
        <fullName evidence="4">Uncharacterized protein</fullName>
    </submittedName>
</protein>
<dbReference type="Gene3D" id="3.40.50.1010">
    <property type="entry name" value="5'-nuclease"/>
    <property type="match status" value="1"/>
</dbReference>
<dbReference type="GO" id="GO:0005777">
    <property type="term" value="C:peroxisome"/>
    <property type="evidence" value="ECO:0007669"/>
    <property type="project" value="InterPro"/>
</dbReference>
<sequence>MQGTAPMTAEATTSKGTVLARSLKEAEMQYSSAKVSVWWDIENCPVSRGCDAHSIAKNISSALVRMNYCGPVSISAYGDTNRIPSSVQHALSSTGISLNHVPAGVKDASDKKILVDMLFWAVDNPAPANYLLISGDRDFSNALHQLRMRRYNILLAQPLKASASLTAAARSVWLWTSLSAGGPPLSSGSSSNIASNTQSFSSERVQNRVSEPSQPRFKEKYTNCDASQFPESKTKNNHCSNPELPQAKLFPRAPHEFFCNKPNIATISSALSLPSHQDHSKSSGSNSSGGIPHDSQNSFLRQNNLHDHQESRQDYRISTSQSPNVVSLTTSTEHNPHASQASCYENVDKGSSRNCEQSKTSLSSFIPNTSSSDTWGAKFLRPPSEYDQHLIGCILLTLDTLKAEKVMPTHGNISDCIRYGDVRYQTMDVRKALDCAIEHGMVVKQSIGSLNFYVNKNGKLWKCVNPIGGYPNDFSDATWARIQQFLSSPTGKSSILASRCRYEASLILRRSCMEKEVLGDVLKILEMIISVKKWIIHNHSGEWQPITITLEQS</sequence>
<feature type="compositionally biased region" description="Polar residues" evidence="1">
    <location>
        <begin position="316"/>
        <end position="341"/>
    </location>
</feature>
<evidence type="ECO:0000259" key="2">
    <source>
        <dbReference type="Pfam" id="PF01936"/>
    </source>
</evidence>
<dbReference type="STRING" id="3818.A0A444YJ61"/>
<dbReference type="Pfam" id="PF24620">
    <property type="entry name" value="DUF7625"/>
    <property type="match status" value="1"/>
</dbReference>
<dbReference type="CDD" id="cd10910">
    <property type="entry name" value="PIN_limkain_b1_N_like"/>
    <property type="match status" value="1"/>
</dbReference>